<dbReference type="RefSeq" id="WP_410023900.1">
    <property type="nucleotide sequence ID" value="NZ_JBGMEG010000003.1"/>
</dbReference>
<dbReference type="Proteomes" id="UP001637993">
    <property type="component" value="Unassembled WGS sequence"/>
</dbReference>
<organism evidence="1 2">
    <name type="scientific">Anaerococcus groningensis</name>
    <dbReference type="NCBI Taxonomy" id="3115616"/>
    <lineage>
        <taxon>Bacteria</taxon>
        <taxon>Bacillati</taxon>
        <taxon>Bacillota</taxon>
        <taxon>Tissierellia</taxon>
        <taxon>Tissierellales</taxon>
        <taxon>Peptoniphilaceae</taxon>
        <taxon>Anaerococcus</taxon>
    </lineage>
</organism>
<gene>
    <name evidence="1" type="ORF">AB9Q04_03025</name>
</gene>
<dbReference type="EMBL" id="JBGMEG010000003">
    <property type="protein sequence ID" value="MFO3717325.1"/>
    <property type="molecule type" value="Genomic_DNA"/>
</dbReference>
<reference evidence="1 2" key="1">
    <citation type="journal article" date="2025" name="Anaerobe">
        <title>Description of Anaerococcus kampingiae sp. nov., Anaerococcus groningensis sp. nov., Anaerococcus martiniensis sp. nov., and Anaerococcus cruorum sp. nov., isolated from human clinical specimens.</title>
        <authorList>
            <person name="Boiten K.E."/>
            <person name="Meijer J."/>
            <person name="van Wezel E.M."/>
            <person name="Veloo A.C.M."/>
        </authorList>
    </citation>
    <scope>NUCLEOTIDE SEQUENCE [LARGE SCALE GENOMIC DNA]</scope>
    <source>
        <strain evidence="1 2">ENR1011</strain>
    </source>
</reference>
<proteinExistence type="predicted"/>
<comment type="caution">
    <text evidence="1">The sequence shown here is derived from an EMBL/GenBank/DDBJ whole genome shotgun (WGS) entry which is preliminary data.</text>
</comment>
<keyword evidence="2" id="KW-1185">Reference proteome</keyword>
<evidence type="ECO:0000313" key="1">
    <source>
        <dbReference type="EMBL" id="MFO3717325.1"/>
    </source>
</evidence>
<name>A0ABW9MZU3_9FIRM</name>
<evidence type="ECO:0000313" key="2">
    <source>
        <dbReference type="Proteomes" id="UP001637993"/>
    </source>
</evidence>
<accession>A0ABW9MZU3</accession>
<sequence>MEIPRSCYLRNVDDDLWIRAYRFDNIYEFPLDSEFTFIKNEIN</sequence>
<protein>
    <submittedName>
        <fullName evidence="1">Uncharacterized protein</fullName>
    </submittedName>
</protein>